<evidence type="ECO:0000313" key="2">
    <source>
        <dbReference type="Proteomes" id="UP000199727"/>
    </source>
</evidence>
<organism evidence="1 2">
    <name type="scientific">Cryptococcus neoformans Tu259-1</name>
    <dbReference type="NCBI Taxonomy" id="1230072"/>
    <lineage>
        <taxon>Eukaryota</taxon>
        <taxon>Fungi</taxon>
        <taxon>Dikarya</taxon>
        <taxon>Basidiomycota</taxon>
        <taxon>Agaricomycotina</taxon>
        <taxon>Tremellomycetes</taxon>
        <taxon>Tremellales</taxon>
        <taxon>Cryptococcaceae</taxon>
        <taxon>Cryptococcus</taxon>
        <taxon>Cryptococcus neoformans species complex</taxon>
    </lineage>
</organism>
<proteinExistence type="predicted"/>
<evidence type="ECO:0008006" key="3">
    <source>
        <dbReference type="Google" id="ProtNLM"/>
    </source>
</evidence>
<dbReference type="AlphaFoldDB" id="A0A854QKB6"/>
<dbReference type="EMBL" id="AMKT01000010">
    <property type="protein sequence ID" value="OXG29003.1"/>
    <property type="molecule type" value="Genomic_DNA"/>
</dbReference>
<dbReference type="Proteomes" id="UP000199727">
    <property type="component" value="Unassembled WGS sequence"/>
</dbReference>
<accession>A0A854QKB6</accession>
<protein>
    <recommendedName>
        <fullName evidence="3">Pentatricopeptide repeat domain-containing protein</fullName>
    </recommendedName>
</protein>
<dbReference type="OrthoDB" id="5588846at2759"/>
<gene>
    <name evidence="1" type="ORF">C361_00657</name>
</gene>
<name>A0A854QKB6_CRYNE</name>
<dbReference type="GO" id="GO:0003729">
    <property type="term" value="F:mRNA binding"/>
    <property type="evidence" value="ECO:0007669"/>
    <property type="project" value="TreeGrafter"/>
</dbReference>
<evidence type="ECO:0000313" key="1">
    <source>
        <dbReference type="EMBL" id="OXG29003.1"/>
    </source>
</evidence>
<dbReference type="Gene3D" id="1.25.40.10">
    <property type="entry name" value="Tetratricopeptide repeat domain"/>
    <property type="match status" value="2"/>
</dbReference>
<dbReference type="InterPro" id="IPR002885">
    <property type="entry name" value="PPR_rpt"/>
</dbReference>
<dbReference type="PANTHER" id="PTHR47938:SF35">
    <property type="entry name" value="PENTATRICOPEPTIDE REPEAT-CONTAINING PROTEIN 4, MITOCHONDRIAL-RELATED"/>
    <property type="match status" value="1"/>
</dbReference>
<comment type="caution">
    <text evidence="1">The sequence shown here is derived from an EMBL/GenBank/DDBJ whole genome shotgun (WGS) entry which is preliminary data.</text>
</comment>
<dbReference type="InterPro" id="IPR011990">
    <property type="entry name" value="TPR-like_helical_dom_sf"/>
</dbReference>
<dbReference type="Pfam" id="PF01535">
    <property type="entry name" value="PPR"/>
    <property type="match status" value="1"/>
</dbReference>
<sequence>MLRPSIARKVARIRHARIACRTLHTLDTHFPSFDSLSDKNITQNSSESRFPLYRPQQHAQEIPLTADTLAALPSEQALSRQLKRRVTQKAIENLPEFTEDELRDFYATLVKSGSKDNGGIYQALEAPSETKKIPMPKKEREEILTDMAGRLVGERGLALLKDPARYGKSLELVVNGSKSSDAPYAILDILSQAAILSGPSETSKGKAVEGQLPLRSLEVPLGLVTSKEWDALFQEFIRKGDAAAAESLLDVMDAHGVPVGIERINSVIHAYARKGRSEDVARLTLDVTAMGETVSSDQQDDYILSILRQTPSNPGPAIARLRQAELAGTPFPQSSYQVVISHLTSPSSIVQPNSHTRAVAWDLFAHMRLTAHPTPTRELYTTMIKSCGEASQPEPERARDLWIEMTEQEKIEPSTEAYNAIIRSLGSTKKDYLEAFDLLRQMLVKHNDAVFVPFEEEDGIPRFSEYVPTLKTFASVLEGTKRAGDVNRARWVLSEVIKLSRAGQALNVPKWKEGPSGDLMASVFMTYAAWNPVLRKREVKMRKASETPYGEASETMVAEKEEHRLPKGEEFLNVDLLQDVVEPPSAGSSSIDYTLEEPPVNDFFTPLSSADAIRECTSLFHRVLSDIQSSSSTSDFLPFRHVYITPKLINSYISVYNAHGPSLSSVKGVYDTVWEEASSVSGRSVRPNAWTFIPLLEKCASGSRGGIYPADRSLALSWGRALWSSYLAFFKSASSELASVPSSEHLTIQRRKYLLGLGDRQIERIWKAVIKLEALHGDVDEAMKLLEEFHATYKPDAITQLYAPLPEVGLQLKMFTPAMTPEADVPPLLLFDDIKPLHQRLVREGRARDLKKVKWIAAGYEKSLKTRKGWRMKGVGQKREKSMAKDLERLVAQQGEMERLE</sequence>
<dbReference type="PANTHER" id="PTHR47938">
    <property type="entry name" value="RESPIRATORY COMPLEX I CHAPERONE (CIA84), PUTATIVE (AFU_ORTHOLOGUE AFUA_2G06020)-RELATED"/>
    <property type="match status" value="1"/>
</dbReference>
<reference evidence="1 2" key="1">
    <citation type="submission" date="2017-06" db="EMBL/GenBank/DDBJ databases">
        <title>Global population genomics of the pathogenic fungus Cryptococcus neoformans var. grubii.</title>
        <authorList>
            <person name="Cuomo C."/>
            <person name="Litvintseva A."/>
            <person name="Chen Y."/>
            <person name="Young S."/>
            <person name="Zeng Q."/>
            <person name="Chapman S."/>
            <person name="Gujja S."/>
            <person name="Saif S."/>
            <person name="Birren B."/>
        </authorList>
    </citation>
    <scope>NUCLEOTIDE SEQUENCE [LARGE SCALE GENOMIC DNA]</scope>
    <source>
        <strain evidence="1 2">Tu259-1</strain>
    </source>
</reference>